<evidence type="ECO:0000313" key="3">
    <source>
        <dbReference type="EMBL" id="KAK8842742.1"/>
    </source>
</evidence>
<reference evidence="3 4" key="1">
    <citation type="submission" date="2024-04" db="EMBL/GenBank/DDBJ databases">
        <title>Tritrichomonas musculus Genome.</title>
        <authorList>
            <person name="Alves-Ferreira E."/>
            <person name="Grigg M."/>
            <person name="Lorenzi H."/>
            <person name="Galac M."/>
        </authorList>
    </citation>
    <scope>NUCLEOTIDE SEQUENCE [LARGE SCALE GENOMIC DNA]</scope>
    <source>
        <strain evidence="3 4">EAF2021</strain>
    </source>
</reference>
<feature type="compositionally biased region" description="Polar residues" evidence="2">
    <location>
        <begin position="866"/>
        <end position="891"/>
    </location>
</feature>
<feature type="compositionally biased region" description="Low complexity" evidence="2">
    <location>
        <begin position="1323"/>
        <end position="1333"/>
    </location>
</feature>
<feature type="compositionally biased region" description="Polar residues" evidence="2">
    <location>
        <begin position="1048"/>
        <end position="1060"/>
    </location>
</feature>
<feature type="compositionally biased region" description="Basic and acidic residues" evidence="2">
    <location>
        <begin position="754"/>
        <end position="766"/>
    </location>
</feature>
<evidence type="ECO:0008006" key="5">
    <source>
        <dbReference type="Google" id="ProtNLM"/>
    </source>
</evidence>
<feature type="compositionally biased region" description="Low complexity" evidence="2">
    <location>
        <begin position="1158"/>
        <end position="1181"/>
    </location>
</feature>
<proteinExistence type="predicted"/>
<organism evidence="3 4">
    <name type="scientific">Tritrichomonas musculus</name>
    <dbReference type="NCBI Taxonomy" id="1915356"/>
    <lineage>
        <taxon>Eukaryota</taxon>
        <taxon>Metamonada</taxon>
        <taxon>Parabasalia</taxon>
        <taxon>Tritrichomonadida</taxon>
        <taxon>Tritrichomonadidae</taxon>
        <taxon>Tritrichomonas</taxon>
    </lineage>
</organism>
<feature type="compositionally biased region" description="Low complexity" evidence="2">
    <location>
        <begin position="1036"/>
        <end position="1047"/>
    </location>
</feature>
<feature type="compositionally biased region" description="Basic and acidic residues" evidence="2">
    <location>
        <begin position="705"/>
        <end position="714"/>
    </location>
</feature>
<feature type="compositionally biased region" description="Basic and acidic residues" evidence="2">
    <location>
        <begin position="779"/>
        <end position="791"/>
    </location>
</feature>
<feature type="compositionally biased region" description="Basic residues" evidence="2">
    <location>
        <begin position="530"/>
        <end position="546"/>
    </location>
</feature>
<feature type="compositionally biased region" description="Polar residues" evidence="2">
    <location>
        <begin position="1104"/>
        <end position="1131"/>
    </location>
</feature>
<feature type="compositionally biased region" description="Low complexity" evidence="2">
    <location>
        <begin position="1214"/>
        <end position="1228"/>
    </location>
</feature>
<feature type="coiled-coil region" evidence="1">
    <location>
        <begin position="397"/>
        <end position="424"/>
    </location>
</feature>
<feature type="compositionally biased region" description="Low complexity" evidence="2">
    <location>
        <begin position="1069"/>
        <end position="1084"/>
    </location>
</feature>
<feature type="compositionally biased region" description="Basic and acidic residues" evidence="2">
    <location>
        <begin position="510"/>
        <end position="526"/>
    </location>
</feature>
<protein>
    <recommendedName>
        <fullName evidence="5">Calponin-homology (CH) domain-containing protein</fullName>
    </recommendedName>
</protein>
<evidence type="ECO:0000256" key="2">
    <source>
        <dbReference type="SAM" id="MobiDB-lite"/>
    </source>
</evidence>
<comment type="caution">
    <text evidence="3">The sequence shown here is derived from an EMBL/GenBank/DDBJ whole genome shotgun (WGS) entry which is preliminary data.</text>
</comment>
<evidence type="ECO:0000313" key="4">
    <source>
        <dbReference type="Proteomes" id="UP001470230"/>
    </source>
</evidence>
<feature type="region of interest" description="Disordered" evidence="2">
    <location>
        <begin position="624"/>
        <end position="647"/>
    </location>
</feature>
<feature type="compositionally biased region" description="Polar residues" evidence="2">
    <location>
        <begin position="1010"/>
        <end position="1022"/>
    </location>
</feature>
<feature type="compositionally biased region" description="Low complexity" evidence="2">
    <location>
        <begin position="892"/>
        <end position="909"/>
    </location>
</feature>
<feature type="region of interest" description="Disordered" evidence="2">
    <location>
        <begin position="661"/>
        <end position="1303"/>
    </location>
</feature>
<feature type="compositionally biased region" description="Basic and acidic residues" evidence="2">
    <location>
        <begin position="925"/>
        <end position="941"/>
    </location>
</feature>
<feature type="compositionally biased region" description="Basic and acidic residues" evidence="2">
    <location>
        <begin position="736"/>
        <end position="745"/>
    </location>
</feature>
<feature type="compositionally biased region" description="Polar residues" evidence="2">
    <location>
        <begin position="1229"/>
        <end position="1246"/>
    </location>
</feature>
<keyword evidence="1" id="KW-0175">Coiled coil</keyword>
<feature type="region of interest" description="Disordered" evidence="2">
    <location>
        <begin position="510"/>
        <end position="551"/>
    </location>
</feature>
<dbReference type="Proteomes" id="UP001470230">
    <property type="component" value="Unassembled WGS sequence"/>
</dbReference>
<name>A0ABR2HAG3_9EUKA</name>
<feature type="compositionally biased region" description="Acidic residues" evidence="2">
    <location>
        <begin position="910"/>
        <end position="919"/>
    </location>
</feature>
<keyword evidence="4" id="KW-1185">Reference proteome</keyword>
<feature type="compositionally biased region" description="Polar residues" evidence="2">
    <location>
        <begin position="1139"/>
        <end position="1157"/>
    </location>
</feature>
<feature type="region of interest" description="Disordered" evidence="2">
    <location>
        <begin position="1315"/>
        <end position="1384"/>
    </location>
</feature>
<evidence type="ECO:0000256" key="1">
    <source>
        <dbReference type="SAM" id="Coils"/>
    </source>
</evidence>
<dbReference type="EMBL" id="JAPFFF010000037">
    <property type="protein sequence ID" value="KAK8842742.1"/>
    <property type="molecule type" value="Genomic_DNA"/>
</dbReference>
<feature type="compositionally biased region" description="Polar residues" evidence="2">
    <location>
        <begin position="1365"/>
        <end position="1384"/>
    </location>
</feature>
<sequence>MNCHVEWIRNFLLRKSTLPLNTSSNICNNIFKPSLSSELSAHRFQLLKPGVSSFIDHMFYSFTISLIDSKFSYENSNFSIVRSYLLNFLPSLNVSINELESKTFTQSHRTLSKSILIFYIRFYIKPSTISPTCFGIDIETYERSLYEWGRSICKSEIPYLPGNFMIDFGTAQVVSIILSKIHPELIQLNRITFSQHLNQSEIARNWREVGTALSVIGVHVPTEKEWGDNLCLLCFGVDLFRSVYNKSKISNLVEYQMQQNQTNQQRYYENYNNNEYCANDEINKIDFLINQMNSISNGNPKIYLSEPFQQNPILVQQQRIIQQQQHQQQIYQLIQDRQQQQQQQPVQQLNSITFDQPDKIQDDSRIKIVSNKKQILDLNHCESQKPSIPKSQINDELIHLRAEKYKLLEENEKLEKQIKTKKTKNSKEKPKTETIQNFKIMSSFAIDPSFPNQCKLTTSKEVIRHKKDSQNQFKTLQTLEKQRQKKKKKIESNLSPDSTVKCSYITFDNKEDDRNQNNINKPKENIQFKSHSKSRKVNGHHSKSKNHSLFDDVIEADKPDYQDPKSSQDFQDILSKQKEEFKKDKKKGSLLDGSKSGTDLLNSINSFIEQQKEAIAAASLAKKAENPKQKVQKPLPDFSQFDASQPESIKIFDTDPVLLINSKSKEKKSDKELDKPQSSSSSSSSLIRKKSEKKPFLSDPLVELAKQDKSKNPDMNEYDPFHSSSSSAAARLNSSESKRSKKSDSFENSNSKKISIDSKSSKKSDNFESDSNSTAKLNAPKENKNNNKFDSFENESNLPIKMNSSDSKSNKKSDSFELESEPNPATKPNLSDSKRNKKSDSFDDTKLNSSAQKENKKADSFEIEPNSINSKSDQYNSNFDSNIPTIKSSDSAGNQNNNNKESASKNNGFDEFEIEEEESPSSFNEEQHETPKNDENAKSDFTKSNQNISSNFSQMKNSSKFDDFSNMKSDLTFPDIPSLIDQSFRFDQKSQTSEKVQNSTNLSEKVPIENKNSSQHQNSINLSEKVPIEKENSERIQNSSQIQNSNITSEKVTNNDQSSFPKKRPIPLPLSNSANFNSSSSRLPLLPKTNGQKSDSLTPAELSIVSSLDVESTNQNQKQEIESISNSMTKNLNDDNELSIEQITSHSNGNSDSFSQNSAKKVTASKKSSSAIEGSISQSSAKIESAVEEFIPEIERFSSGSEQKRQEKKKNKNKNNSSSSFKSDSENNQIAESNNNKISLPENSNAVVPEEKIDNSIKKFHSSSSSSDSIPFKVIHSDSEKNLAESNVNKKKSEEEEIENSKPFTSVIEEFDLSSLKPKRKQSQIQSISGPIILNEEPVPKAQNKGPSSETRRVSFSLGPKGFAPQSSLNKLNKTSSTSGNSSLTFNGIDNDIDTFMSTASLSQSMSIPIEERLKMYSKDHNELSLPLSEIEPEVIQEYRDESAVNVDRKYIWLSNDEQNLLENVLPIIVANSDSHRDVNGFISKELKMPKNSSTVNRIAANIKAFLLSREKRQ</sequence>
<feature type="compositionally biased region" description="Low complexity" evidence="2">
    <location>
        <begin position="723"/>
        <end position="735"/>
    </location>
</feature>
<feature type="compositionally biased region" description="Polar residues" evidence="2">
    <location>
        <begin position="942"/>
        <end position="958"/>
    </location>
</feature>
<feature type="compositionally biased region" description="Polar residues" evidence="2">
    <location>
        <begin position="989"/>
        <end position="1003"/>
    </location>
</feature>
<feature type="compositionally biased region" description="Basic and acidic residues" evidence="2">
    <location>
        <begin position="663"/>
        <end position="675"/>
    </location>
</feature>
<gene>
    <name evidence="3" type="ORF">M9Y10_025606</name>
</gene>
<accession>A0ABR2HAG3</accession>
<feature type="compositionally biased region" description="Basic and acidic residues" evidence="2">
    <location>
        <begin position="832"/>
        <end position="846"/>
    </location>
</feature>